<dbReference type="EMBL" id="JAUJEA010000002">
    <property type="protein sequence ID" value="MDN5201237.1"/>
    <property type="molecule type" value="Genomic_DNA"/>
</dbReference>
<dbReference type="InterPro" id="IPR015943">
    <property type="entry name" value="WD40/YVTN_repeat-like_dom_sf"/>
</dbReference>
<dbReference type="NCBIfam" id="TIGR02276">
    <property type="entry name" value="beta_rpt_yvtn"/>
    <property type="match status" value="1"/>
</dbReference>
<comment type="caution">
    <text evidence="1">The sequence shown here is derived from an EMBL/GenBank/DDBJ whole genome shotgun (WGS) entry which is preliminary data.</text>
</comment>
<sequence>MKTAWRIGILTATGMGLGTWVKLRFSRKDDCGCSNEKQEVHPDRIKKLIGQAKQAGVPPEEPSHDWLANLKSAIAPSLLDRKEQFLQNLARWGTREGIIEVSDLLHPKRLYDKLKTIREGRIESLGTPSNLKMLDSYLRDLERWGTKEGIIDVSNDEDVKKKKKKLLKSISRQGKSVTKRYLKAKKKEFQKQGKKVDTKEQLLNALQKDYEVTQINIRNISAKERIVSLWEANRSIAVSPPNPTDVEDHKVTGKLVVSNTIHPQGMVVNPANQFTYIANQLSNNVSVVSTEGQLIRLVQLEPSNFPGFNSPVAIAVNTKLGSDNYGKVYVIGSVSNTLSIIDLNFKVSQTLAVGVRPLSIAFNPVNEKLYVSNYVGNSVSVIDSNTLQQEVIKTGTHPLGVGVNTRSGEVFIANSADNSISIFDKDNLAVTQIENVGQKPSNIAYHPGTQEMFVVSTNSNEVIPINAGNYQKGLPVAVGNNPYEIVYNKNNDFIYVASRDDDKVTVIAPNKTVRAILDLGAINNGFAINQTSNVLFTSSTSTGFINVIGYKEQSSSVIVDEGFEEKRRDFQHNPVVVKHVRFILSGNERFNVMRLTESNSTGNSTIRTISFSDYRSPQNIQNVSEVNGLEGAVIDGSNGWGFKIAPNQTITMMVYYRQFDMYNLLPETSRKSMGVEMSKGVSRNLSDPHSNYNPIT</sequence>
<proteinExistence type="predicted"/>
<dbReference type="SUPFAM" id="SSF63829">
    <property type="entry name" value="Calcium-dependent phosphotriesterase"/>
    <property type="match status" value="1"/>
</dbReference>
<organism evidence="1 2">
    <name type="scientific">Splendidivirga corallicola</name>
    <dbReference type="NCBI Taxonomy" id="3051826"/>
    <lineage>
        <taxon>Bacteria</taxon>
        <taxon>Pseudomonadati</taxon>
        <taxon>Bacteroidota</taxon>
        <taxon>Cytophagia</taxon>
        <taxon>Cytophagales</taxon>
        <taxon>Splendidivirgaceae</taxon>
        <taxon>Splendidivirga</taxon>
    </lineage>
</organism>
<dbReference type="Proteomes" id="UP001172082">
    <property type="component" value="Unassembled WGS sequence"/>
</dbReference>
<keyword evidence="2" id="KW-1185">Reference proteome</keyword>
<protein>
    <submittedName>
        <fullName evidence="1">YncE family protein</fullName>
    </submittedName>
</protein>
<dbReference type="InterPro" id="IPR051200">
    <property type="entry name" value="Host-pathogen_enzymatic-act"/>
</dbReference>
<dbReference type="PANTHER" id="PTHR47197">
    <property type="entry name" value="PROTEIN NIRF"/>
    <property type="match status" value="1"/>
</dbReference>
<dbReference type="Gene3D" id="2.130.10.10">
    <property type="entry name" value="YVTN repeat-like/Quinoprotein amine dehydrogenase"/>
    <property type="match status" value="2"/>
</dbReference>
<evidence type="ECO:0000313" key="2">
    <source>
        <dbReference type="Proteomes" id="UP001172082"/>
    </source>
</evidence>
<dbReference type="InterPro" id="IPR011048">
    <property type="entry name" value="Haem_d1_sf"/>
</dbReference>
<dbReference type="PANTHER" id="PTHR47197:SF3">
    <property type="entry name" value="DIHYDRO-HEME D1 DEHYDROGENASE"/>
    <property type="match status" value="1"/>
</dbReference>
<dbReference type="SUPFAM" id="SSF51004">
    <property type="entry name" value="C-terminal (heme d1) domain of cytochrome cd1-nitrite reductase"/>
    <property type="match status" value="1"/>
</dbReference>
<gene>
    <name evidence="1" type="ORF">QQ008_07685</name>
</gene>
<evidence type="ECO:0000313" key="1">
    <source>
        <dbReference type="EMBL" id="MDN5201237.1"/>
    </source>
</evidence>
<dbReference type="RefSeq" id="WP_346751263.1">
    <property type="nucleotide sequence ID" value="NZ_JAUJEA010000002.1"/>
</dbReference>
<dbReference type="InterPro" id="IPR011964">
    <property type="entry name" value="YVTN_b-propeller_repeat"/>
</dbReference>
<accession>A0ABT8KKJ2</accession>
<name>A0ABT8KKJ2_9BACT</name>
<reference evidence="1" key="1">
    <citation type="submission" date="2023-06" db="EMBL/GenBank/DDBJ databases">
        <title>Genomic of Parafulvivirga corallium.</title>
        <authorList>
            <person name="Wang G."/>
        </authorList>
    </citation>
    <scope>NUCLEOTIDE SEQUENCE</scope>
    <source>
        <strain evidence="1">BMA10</strain>
    </source>
</reference>